<dbReference type="Ensembl" id="ENSXETT00000073310">
    <property type="protein sequence ID" value="ENSXETP00000081783"/>
    <property type="gene ID" value="ENSXETG00000038182"/>
</dbReference>
<feature type="region of interest" description="Disordered" evidence="2">
    <location>
        <begin position="157"/>
        <end position="203"/>
    </location>
</feature>
<dbReference type="SUPFAM" id="SSF56349">
    <property type="entry name" value="DNA breaking-rejoining enzymes"/>
    <property type="match status" value="1"/>
</dbReference>
<feature type="domain" description="Core-binding (CB)" evidence="3">
    <location>
        <begin position="607"/>
        <end position="686"/>
    </location>
</feature>
<dbReference type="PANTHER" id="PTHR33066">
    <property type="entry name" value="INTEGRASE_SAM-LIKE_N DOMAIN-CONTAINING PROTEIN"/>
    <property type="match status" value="1"/>
</dbReference>
<proteinExistence type="predicted"/>
<dbReference type="Bgee" id="ENSXETG00000038182">
    <property type="expression patterns" value="Expressed in gastrula and 1 other cell type or tissue"/>
</dbReference>
<feature type="compositionally biased region" description="Polar residues" evidence="2">
    <location>
        <begin position="186"/>
        <end position="203"/>
    </location>
</feature>
<dbReference type="Gene3D" id="1.10.150.130">
    <property type="match status" value="1"/>
</dbReference>
<dbReference type="InterPro" id="IPR010998">
    <property type="entry name" value="Integrase_recombinase_N"/>
</dbReference>
<evidence type="ECO:0000313" key="4">
    <source>
        <dbReference type="Ensembl" id="ENSXETP00000081783"/>
    </source>
</evidence>
<evidence type="ECO:0000259" key="3">
    <source>
        <dbReference type="PROSITE" id="PS51900"/>
    </source>
</evidence>
<feature type="region of interest" description="Disordered" evidence="2">
    <location>
        <begin position="389"/>
        <end position="511"/>
    </location>
</feature>
<evidence type="ECO:0000256" key="1">
    <source>
        <dbReference type="ARBA" id="ARBA00023125"/>
    </source>
</evidence>
<feature type="compositionally biased region" description="Low complexity" evidence="2">
    <location>
        <begin position="563"/>
        <end position="578"/>
    </location>
</feature>
<dbReference type="PROSITE" id="PS51900">
    <property type="entry name" value="CB"/>
    <property type="match status" value="1"/>
</dbReference>
<dbReference type="InterPro" id="IPR044068">
    <property type="entry name" value="CB"/>
</dbReference>
<reference evidence="4" key="2">
    <citation type="submission" date="2020-05" db="UniProtKB">
        <authorList>
            <consortium name="Ensembl"/>
        </authorList>
    </citation>
    <scope>IDENTIFICATION</scope>
</reference>
<feature type="compositionally biased region" description="Polar residues" evidence="2">
    <location>
        <begin position="340"/>
        <end position="363"/>
    </location>
</feature>
<dbReference type="AlphaFoldDB" id="A0A6I8RJ21"/>
<feature type="region of interest" description="Disordered" evidence="2">
    <location>
        <begin position="559"/>
        <end position="591"/>
    </location>
</feature>
<dbReference type="GO" id="GO:0003677">
    <property type="term" value="F:DNA binding"/>
    <property type="evidence" value="ECO:0007669"/>
    <property type="project" value="UniProtKB-KW"/>
</dbReference>
<feature type="region of interest" description="Disordered" evidence="2">
    <location>
        <begin position="240"/>
        <end position="316"/>
    </location>
</feature>
<dbReference type="PANTHER" id="PTHR33066:SF2">
    <property type="entry name" value="FILAGGRIN-2-LIKE"/>
    <property type="match status" value="1"/>
</dbReference>
<dbReference type="SUPFAM" id="SSF47823">
    <property type="entry name" value="lambda integrase-like, N-terminal domain"/>
    <property type="match status" value="1"/>
</dbReference>
<protein>
    <recommendedName>
        <fullName evidence="3">Core-binding (CB) domain-containing protein</fullName>
    </recommendedName>
</protein>
<sequence length="879" mass="96179">MGSRAHCFRLSPRICLRTPKPILHVPSTGRPGQTRGPSVHYPRTSGGKSDCTSATRKQIQRFLFQPFHCSQEGRIVQTCFRPKAPQHIPAIFPVQDGITTVRHSRHDTKRIPGNTRHKGRLPPCPHFPSTLEVLTICLQEPALPIHLPSLRSDVSTQDLYQDHGSGSGSTKVPGGLHHPLPGRPSAQGSHSTSGDSTALSSIRNPDQAGVENQHYQVTVDPCPTHAIPGHDLRHKATKDISTTGEDHQITRHDTASPPHEFSSHPSRNASPRVNGLYHRGRTIRPVPPARTTVEHPGPVEADKSVTTDTHPSQNQNRTVMVVRQHSPFQGSLTHRAALASSNNGRQPQGVGCSSTPTNNSRNMVDSRVPASHKYFGDQSGAPSLITLASAFPGTSSQDPVRQRHRCSIPQPSGGHEEPTSIEGGQHDPILGGVMGRTAFSSVHTRPRKLASRLSQQTKARSRGMGSKSQGVSGYHRQVGSPGSGPYGLSNEPPSTPLHGQMPRSHGNRGRCSDRRLELFSSLCLSSTSTHTKSTPEDQKRGLPSNSDSTLLAQKDMVHRPDVPQQGPSLSSPLAPQPAHAGSDPTPESSIPEFNGLALESLVLSRRGFSTEVIQTMMAARRPVSAKTYHRVWRIYQEWCQSQGQPFQDFSVPRLLSFLQSGLDKGLSLGSLKSQISALSVLFQQRIASLPDVRTFLQGVSRLHPPFRDPTPPWDLNLVLTALQTAPFEPLATIPLAWVTWKTAFLLAITSARRVSELSSLSSQPPYLIFHEDRTVLRTIPSFTPKVISAFHINQDITIPSFCPNPKTPKEVALHSLDPVRALKFYLHRTKDIRSTNSLFVLHSGPQKGSPASKTTVSRWIKEAIRRAYIARGKSPPLRI</sequence>
<name>A0A6I8RJ21_XENTR</name>
<feature type="region of interest" description="Disordered" evidence="2">
    <location>
        <begin position="526"/>
        <end position="547"/>
    </location>
</feature>
<evidence type="ECO:0000256" key="2">
    <source>
        <dbReference type="SAM" id="MobiDB-lite"/>
    </source>
</evidence>
<keyword evidence="1" id="KW-0238">DNA-binding</keyword>
<reference evidence="4" key="1">
    <citation type="journal article" date="2010" name="Science">
        <title>The genome of the Western clawed frog Xenopus tropicalis.</title>
        <authorList>
            <person name="Hellsten U."/>
            <person name="Harland R.M."/>
            <person name="Gilchrist M.J."/>
            <person name="Hendrix D."/>
            <person name="Jurka J."/>
            <person name="Kapitonov V."/>
            <person name="Ovcharenko I."/>
            <person name="Putnam N.H."/>
            <person name="Shu S."/>
            <person name="Taher L."/>
            <person name="Blitz I.L."/>
            <person name="Blumberg B."/>
            <person name="Dichmann D.S."/>
            <person name="Dubchak I."/>
            <person name="Amaya E."/>
            <person name="Detter J.C."/>
            <person name="Fletcher R."/>
            <person name="Gerhard D.S."/>
            <person name="Goodstein D."/>
            <person name="Graves T."/>
            <person name="Grigoriev I.V."/>
            <person name="Grimwood J."/>
            <person name="Kawashima T."/>
            <person name="Lindquist E."/>
            <person name="Lucas S.M."/>
            <person name="Mead P.E."/>
            <person name="Mitros T."/>
            <person name="Ogino H."/>
            <person name="Ohta Y."/>
            <person name="Poliakov A.V."/>
            <person name="Pollet N."/>
            <person name="Robert J."/>
            <person name="Salamov A."/>
            <person name="Sater A.K."/>
            <person name="Schmutz J."/>
            <person name="Terry A."/>
            <person name="Vize P.D."/>
            <person name="Warren W.C."/>
            <person name="Wells D."/>
            <person name="Wills A."/>
            <person name="Wilson R.K."/>
            <person name="Zimmerman L.B."/>
            <person name="Zorn A.M."/>
            <person name="Grainger R."/>
            <person name="Grammer T."/>
            <person name="Khokha M.K."/>
            <person name="Richardson P.M."/>
            <person name="Rokhsar D.S."/>
        </authorList>
    </citation>
    <scope>NUCLEOTIDE SEQUENCE [LARGE SCALE GENOMIC DNA]</scope>
    <source>
        <strain evidence="4">Nigerian</strain>
    </source>
</reference>
<feature type="region of interest" description="Disordered" evidence="2">
    <location>
        <begin position="21"/>
        <end position="52"/>
    </location>
</feature>
<feature type="region of interest" description="Disordered" evidence="2">
    <location>
        <begin position="103"/>
        <end position="123"/>
    </location>
</feature>
<feature type="region of interest" description="Disordered" evidence="2">
    <location>
        <begin position="340"/>
        <end position="364"/>
    </location>
</feature>
<dbReference type="InParanoid" id="A0A6I8RJ21"/>
<dbReference type="InterPro" id="IPR011010">
    <property type="entry name" value="DNA_brk_join_enz"/>
</dbReference>
<dbReference type="GeneTree" id="ENSGT01070000254374"/>
<organism evidence="4">
    <name type="scientific">Xenopus tropicalis</name>
    <name type="common">Western clawed frog</name>
    <name type="synonym">Silurana tropicalis</name>
    <dbReference type="NCBI Taxonomy" id="8364"/>
    <lineage>
        <taxon>Eukaryota</taxon>
        <taxon>Metazoa</taxon>
        <taxon>Chordata</taxon>
        <taxon>Craniata</taxon>
        <taxon>Vertebrata</taxon>
        <taxon>Euteleostomi</taxon>
        <taxon>Amphibia</taxon>
        <taxon>Batrachia</taxon>
        <taxon>Anura</taxon>
        <taxon>Pipoidea</taxon>
        <taxon>Pipidae</taxon>
        <taxon>Xenopodinae</taxon>
        <taxon>Xenopus</taxon>
        <taxon>Silurana</taxon>
    </lineage>
</organism>
<accession>A0A6I8RJ21</accession>
<feature type="compositionally biased region" description="Polar residues" evidence="2">
    <location>
        <begin position="306"/>
        <end position="316"/>
    </location>
</feature>
<feature type="compositionally biased region" description="Basic and acidic residues" evidence="2">
    <location>
        <begin position="244"/>
        <end position="254"/>
    </location>
</feature>